<reference evidence="1" key="1">
    <citation type="submission" date="2024-12" db="EMBL/GenBank/DDBJ databases">
        <title>Comparative genomics and development of molecular markers within Purpureocillium lilacinum and among Purpureocillium species.</title>
        <authorList>
            <person name="Yeh Z.-Y."/>
            <person name="Ni N.-T."/>
            <person name="Lo P.-H."/>
            <person name="Mushyakhwo K."/>
            <person name="Lin C.-F."/>
            <person name="Nai Y.-S."/>
        </authorList>
    </citation>
    <scope>NUCLEOTIDE SEQUENCE</scope>
    <source>
        <strain evidence="1">NCHU-NPUST-175</strain>
    </source>
</reference>
<proteinExistence type="predicted"/>
<evidence type="ECO:0000313" key="1">
    <source>
        <dbReference type="EMBL" id="KAL3962091.1"/>
    </source>
</evidence>
<evidence type="ECO:0000313" key="2">
    <source>
        <dbReference type="Proteomes" id="UP001638806"/>
    </source>
</evidence>
<sequence>MPAAEEDAAPMWASKGKCEPSMVRAGGGRTVQSAREREKSRLVGNLDGFSCDRGGHLIHAAFRRGGVPNCRNRRSGGALNPLGEERWMVKFLPAILSGKQRSEGRPGGAEERMKAEDEPIARRAAPRSRFPPDEIPPAGTHGAPQRQPAGLLLTPLLLHSPPVPARSARALPRAATDRLFIGPRVAYPSPRPPLSRPPVGTAHSQRPLSLSRVKSIQRASLHRPSSSMGNICGKAEPNPSPPGRVLGSAPAPRTTSSVPKKVGGPPRTLGGGSGGHEPAGGDSSVDPGDARRRAAEAAEARAKAANKGGKLKAQLNAQKKQSRSDTMKGASEAERRARDADEGLEARQWN</sequence>
<protein>
    <submittedName>
        <fullName evidence="1">Uncharacterized protein</fullName>
    </submittedName>
</protein>
<organism evidence="1 2">
    <name type="scientific">Purpureocillium lilacinum</name>
    <name type="common">Paecilomyces lilacinus</name>
    <dbReference type="NCBI Taxonomy" id="33203"/>
    <lineage>
        <taxon>Eukaryota</taxon>
        <taxon>Fungi</taxon>
        <taxon>Dikarya</taxon>
        <taxon>Ascomycota</taxon>
        <taxon>Pezizomycotina</taxon>
        <taxon>Sordariomycetes</taxon>
        <taxon>Hypocreomycetidae</taxon>
        <taxon>Hypocreales</taxon>
        <taxon>Ophiocordycipitaceae</taxon>
        <taxon>Purpureocillium</taxon>
    </lineage>
</organism>
<keyword evidence="2" id="KW-1185">Reference proteome</keyword>
<dbReference type="Proteomes" id="UP001638806">
    <property type="component" value="Unassembled WGS sequence"/>
</dbReference>
<gene>
    <name evidence="1" type="ORF">ACCO45_003614</name>
</gene>
<comment type="caution">
    <text evidence="1">The sequence shown here is derived from an EMBL/GenBank/DDBJ whole genome shotgun (WGS) entry which is preliminary data.</text>
</comment>
<dbReference type="EMBL" id="JBGNUJ010000003">
    <property type="protein sequence ID" value="KAL3962091.1"/>
    <property type="molecule type" value="Genomic_DNA"/>
</dbReference>
<name>A0ACC4E0Q4_PURLI</name>
<accession>A0ACC4E0Q4</accession>